<dbReference type="InterPro" id="IPR009057">
    <property type="entry name" value="Homeodomain-like_sf"/>
</dbReference>
<keyword evidence="7" id="KW-1185">Reference proteome</keyword>
<feature type="transmembrane region" description="Helical" evidence="4">
    <location>
        <begin position="319"/>
        <end position="341"/>
    </location>
</feature>
<name>A0A229UQS9_9BACL</name>
<dbReference type="PROSITE" id="PS00041">
    <property type="entry name" value="HTH_ARAC_FAMILY_1"/>
    <property type="match status" value="1"/>
</dbReference>
<sequence>MLALGRNIERCKTSCKRFLKGDRRMRAHVSSSFKRFLISYLIILLIPNLAGYLSYRTSIDVAESSSIENSTMLLRQSAEILERKLAEVEGFTKQLAINQDLNLLINEKRQGDAYNVFGFWKTMRDLSGYSQTNDFLQSFYIYFQNYNVILTPGSIYYRPEHYYELNHYVDEPYETWKETILQATHERTLLPARPFMQDKNASSMLTFVQSLPLNSFGNPKATAVVLIDERKISSLLESLTSQYGGWAIITDSSGKPLASQGLTKANSQAWQLSMSEARTTRKLDDGTLLITVRSDKTGWMYAAGVPKEALMGKANTIKYMTWTLSAAALLISLIIGMLLSYRNSVPINRLMNVFKEQVGLDTSRIRNEYDFLSGNISDLIANNKQLQTELSLQMPLVKDAFIKRLLAGEFNSAKELEAVRSQADVVFLQPYGFVGMLKINGYGGIDSKEIIEELSAARLIVKQMLHELEAGLHATDLGSDKIVMLLTPECEPDKDWQRAFEARFVPCMESMYVNYRISITSVMGGVYASLSDISRSYSEASQAMDYAVHMEEKRLVWYEETMRESMLYYYPMDTEQRLMNTVKAGEASEGKRIVAEIVAWNFAERELSIEMKEQLIGEMKGTLLRLLDQKAFQDGDFSREIQERIAALRLSDGMEQVRQSMECMVDDFCAVIAKKKNELQHEMLQDMMKYIQEYYQDPELTIYRIAEHVGRPEKYISQLFKERMGESLSDYLESMRISKAADLLTGNGLTIDEIASQVGYNSAHSFRRAFKRVRGVSPSLYRQSAN</sequence>
<dbReference type="AlphaFoldDB" id="A0A229UQS9"/>
<dbReference type="Pfam" id="PF17853">
    <property type="entry name" value="GGDEF_2"/>
    <property type="match status" value="1"/>
</dbReference>
<keyword evidence="1" id="KW-0805">Transcription regulation</keyword>
<dbReference type="Proteomes" id="UP000215509">
    <property type="component" value="Unassembled WGS sequence"/>
</dbReference>
<evidence type="ECO:0000313" key="7">
    <source>
        <dbReference type="Proteomes" id="UP000215509"/>
    </source>
</evidence>
<dbReference type="InterPro" id="IPR018060">
    <property type="entry name" value="HTH_AraC"/>
</dbReference>
<dbReference type="InterPro" id="IPR020449">
    <property type="entry name" value="Tscrpt_reg_AraC-type_HTH"/>
</dbReference>
<gene>
    <name evidence="6" type="ORF">CF651_13755</name>
</gene>
<evidence type="ECO:0000259" key="5">
    <source>
        <dbReference type="PROSITE" id="PS01124"/>
    </source>
</evidence>
<dbReference type="InterPro" id="IPR041522">
    <property type="entry name" value="CdaR_GGDEF"/>
</dbReference>
<dbReference type="PANTHER" id="PTHR43280">
    <property type="entry name" value="ARAC-FAMILY TRANSCRIPTIONAL REGULATOR"/>
    <property type="match status" value="1"/>
</dbReference>
<organism evidence="6 7">
    <name type="scientific">Paenibacillus rigui</name>
    <dbReference type="NCBI Taxonomy" id="554312"/>
    <lineage>
        <taxon>Bacteria</taxon>
        <taxon>Bacillati</taxon>
        <taxon>Bacillota</taxon>
        <taxon>Bacilli</taxon>
        <taxon>Bacillales</taxon>
        <taxon>Paenibacillaceae</taxon>
        <taxon>Paenibacillus</taxon>
    </lineage>
</organism>
<keyword evidence="2" id="KW-0238">DNA-binding</keyword>
<keyword evidence="3" id="KW-0804">Transcription</keyword>
<dbReference type="SUPFAM" id="SSF46689">
    <property type="entry name" value="Homeodomain-like"/>
    <property type="match status" value="1"/>
</dbReference>
<dbReference type="PROSITE" id="PS01124">
    <property type="entry name" value="HTH_ARAC_FAMILY_2"/>
    <property type="match status" value="1"/>
</dbReference>
<proteinExistence type="predicted"/>
<dbReference type="Pfam" id="PF12833">
    <property type="entry name" value="HTH_18"/>
    <property type="match status" value="1"/>
</dbReference>
<dbReference type="Gene3D" id="1.10.10.60">
    <property type="entry name" value="Homeodomain-like"/>
    <property type="match status" value="2"/>
</dbReference>
<protein>
    <submittedName>
        <fullName evidence="6">AraC family transcriptional regulator</fullName>
    </submittedName>
</protein>
<dbReference type="EMBL" id="NMQW01000018">
    <property type="protein sequence ID" value="OXM85792.1"/>
    <property type="molecule type" value="Genomic_DNA"/>
</dbReference>
<comment type="caution">
    <text evidence="6">The sequence shown here is derived from an EMBL/GenBank/DDBJ whole genome shotgun (WGS) entry which is preliminary data.</text>
</comment>
<dbReference type="InterPro" id="IPR018062">
    <property type="entry name" value="HTH_AraC-typ_CS"/>
</dbReference>
<keyword evidence="4" id="KW-0472">Membrane</keyword>
<evidence type="ECO:0000256" key="1">
    <source>
        <dbReference type="ARBA" id="ARBA00023015"/>
    </source>
</evidence>
<evidence type="ECO:0000256" key="4">
    <source>
        <dbReference type="SAM" id="Phobius"/>
    </source>
</evidence>
<accession>A0A229UQS9</accession>
<reference evidence="6 7" key="1">
    <citation type="submission" date="2017-07" db="EMBL/GenBank/DDBJ databases">
        <title>Genome sequencing and assembly of Paenibacillus rigui.</title>
        <authorList>
            <person name="Mayilraj S."/>
        </authorList>
    </citation>
    <scope>NUCLEOTIDE SEQUENCE [LARGE SCALE GENOMIC DNA]</scope>
    <source>
        <strain evidence="6 7">JCM 16352</strain>
    </source>
</reference>
<evidence type="ECO:0000256" key="2">
    <source>
        <dbReference type="ARBA" id="ARBA00023125"/>
    </source>
</evidence>
<keyword evidence="4" id="KW-1133">Transmembrane helix</keyword>
<dbReference type="GO" id="GO:0043565">
    <property type="term" value="F:sequence-specific DNA binding"/>
    <property type="evidence" value="ECO:0007669"/>
    <property type="project" value="InterPro"/>
</dbReference>
<dbReference type="PRINTS" id="PR00032">
    <property type="entry name" value="HTHARAC"/>
</dbReference>
<dbReference type="SMART" id="SM00342">
    <property type="entry name" value="HTH_ARAC"/>
    <property type="match status" value="1"/>
</dbReference>
<dbReference type="PANTHER" id="PTHR43280:SF10">
    <property type="entry name" value="REGULATORY PROTEIN POCR"/>
    <property type="match status" value="1"/>
</dbReference>
<dbReference type="GO" id="GO:0003700">
    <property type="term" value="F:DNA-binding transcription factor activity"/>
    <property type="evidence" value="ECO:0007669"/>
    <property type="project" value="InterPro"/>
</dbReference>
<evidence type="ECO:0000313" key="6">
    <source>
        <dbReference type="EMBL" id="OXM85792.1"/>
    </source>
</evidence>
<feature type="domain" description="HTH araC/xylS-type" evidence="5">
    <location>
        <begin position="685"/>
        <end position="784"/>
    </location>
</feature>
<evidence type="ECO:0000256" key="3">
    <source>
        <dbReference type="ARBA" id="ARBA00023163"/>
    </source>
</evidence>
<dbReference type="OrthoDB" id="368621at2"/>
<keyword evidence="4" id="KW-0812">Transmembrane</keyword>
<feature type="transmembrane region" description="Helical" evidence="4">
    <location>
        <begin position="33"/>
        <end position="55"/>
    </location>
</feature>